<evidence type="ECO:0000313" key="2">
    <source>
        <dbReference type="Proteomes" id="UP000187429"/>
    </source>
</evidence>
<dbReference type="OrthoDB" id="7477527at2759"/>
<proteinExistence type="predicted"/>
<keyword evidence="2" id="KW-1185">Reference proteome</keyword>
<protein>
    <submittedName>
        <fullName evidence="1">Uncharacterized protein</fullName>
    </submittedName>
</protein>
<organism evidence="1 2">
    <name type="scientific">Smittium culicis</name>
    <dbReference type="NCBI Taxonomy" id="133412"/>
    <lineage>
        <taxon>Eukaryota</taxon>
        <taxon>Fungi</taxon>
        <taxon>Fungi incertae sedis</taxon>
        <taxon>Zoopagomycota</taxon>
        <taxon>Kickxellomycotina</taxon>
        <taxon>Harpellomycetes</taxon>
        <taxon>Harpellales</taxon>
        <taxon>Legeriomycetaceae</taxon>
        <taxon>Smittium</taxon>
    </lineage>
</organism>
<gene>
    <name evidence="1" type="ORF">AYI69_g8143</name>
</gene>
<evidence type="ECO:0000313" key="1">
    <source>
        <dbReference type="EMBL" id="OMJ15561.1"/>
    </source>
</evidence>
<comment type="caution">
    <text evidence="1">The sequence shown here is derived from an EMBL/GenBank/DDBJ whole genome shotgun (WGS) entry which is preliminary data.</text>
</comment>
<accession>A0A1R1XLN7</accession>
<name>A0A1R1XLN7_9FUNG</name>
<dbReference type="Proteomes" id="UP000187429">
    <property type="component" value="Unassembled WGS sequence"/>
</dbReference>
<dbReference type="EMBL" id="LSSM01004206">
    <property type="protein sequence ID" value="OMJ15561.1"/>
    <property type="molecule type" value="Genomic_DNA"/>
</dbReference>
<reference evidence="2" key="1">
    <citation type="submission" date="2017-01" db="EMBL/GenBank/DDBJ databases">
        <authorList>
            <person name="Wang Y."/>
            <person name="White M."/>
            <person name="Kvist S."/>
            <person name="Moncalvo J.-M."/>
        </authorList>
    </citation>
    <scope>NUCLEOTIDE SEQUENCE [LARGE SCALE GENOMIC DNA]</scope>
    <source>
        <strain evidence="2">ID-206-W2</strain>
    </source>
</reference>
<sequence length="257" mass="29239">MEFDSKTEKTCHSEPIIQDETTEFIKWSLALVRDSGVGYLWGIQRFRVGDCAKPSHILSIMEAIRDEDENQLQGADVLFVSTQAQECGRASGVSLPGQHIHTIVHKEIWGNYFPRIAWYSREYLETLLENQYPTADDLCFIIIQSRRRPKQTDSSNRMRTDKDDLSEENVEISNIFPGSDVLLGISVFTNESNNSSTRIQKRKVSALGKKKWSLMVWRIRGVSSKPKVLGIITLTVSFQTKNISYVVQDTVLSNSAF</sequence>
<dbReference type="AlphaFoldDB" id="A0A1R1XLN7"/>